<dbReference type="Gene3D" id="1.20.120.1900">
    <property type="entry name" value="Gamma-tubulin complex, C-terminal domain"/>
    <property type="match status" value="1"/>
</dbReference>
<dbReference type="GO" id="GO:0000930">
    <property type="term" value="C:gamma-tubulin complex"/>
    <property type="evidence" value="ECO:0007669"/>
    <property type="project" value="UniProtKB-ARBA"/>
</dbReference>
<dbReference type="HOGENOM" id="CLU_010106_0_0_1"/>
<keyword evidence="3 5" id="KW-0493">Microtubule</keyword>
<reference evidence="10 11" key="1">
    <citation type="submission" date="2015-01" db="EMBL/GenBank/DDBJ databases">
        <title>The Genome Sequence of Ochroconis gallopava CBS43764.</title>
        <authorList>
            <consortium name="The Broad Institute Genomics Platform"/>
            <person name="Cuomo C."/>
            <person name="de Hoog S."/>
            <person name="Gorbushina A."/>
            <person name="Stielow B."/>
            <person name="Teixiera M."/>
            <person name="Abouelleil A."/>
            <person name="Chapman S.B."/>
            <person name="Priest M."/>
            <person name="Young S.K."/>
            <person name="Wortman J."/>
            <person name="Nusbaum C."/>
            <person name="Birren B."/>
        </authorList>
    </citation>
    <scope>NUCLEOTIDE SEQUENCE [LARGE SCALE GENOMIC DNA]</scope>
    <source>
        <strain evidence="10 11">CBS 43764</strain>
    </source>
</reference>
<dbReference type="GO" id="GO:0051225">
    <property type="term" value="P:spindle assembly"/>
    <property type="evidence" value="ECO:0007669"/>
    <property type="project" value="TreeGrafter"/>
</dbReference>
<keyword evidence="2 5" id="KW-0963">Cytoplasm</keyword>
<dbReference type="Pfam" id="PF14609">
    <property type="entry name" value="GCP5-Mod21_N"/>
    <property type="match status" value="1"/>
</dbReference>
<gene>
    <name evidence="10" type="ORF">PV09_02097</name>
</gene>
<dbReference type="InterPro" id="IPR032797">
    <property type="entry name" value="Mod21_N"/>
</dbReference>
<keyword evidence="11" id="KW-1185">Reference proteome</keyword>
<dbReference type="STRING" id="253628.A0A0D1XWR4"/>
<dbReference type="GO" id="GO:0007020">
    <property type="term" value="P:microtubule nucleation"/>
    <property type="evidence" value="ECO:0007669"/>
    <property type="project" value="InterPro"/>
</dbReference>
<accession>A0A0D1XWR4</accession>
<evidence type="ECO:0000259" key="7">
    <source>
        <dbReference type="Pfam" id="PF04130"/>
    </source>
</evidence>
<feature type="domain" description="Gamma tubulin complex component C-terminal" evidence="7">
    <location>
        <begin position="544"/>
        <end position="866"/>
    </location>
</feature>
<evidence type="ECO:0000256" key="2">
    <source>
        <dbReference type="ARBA" id="ARBA00022490"/>
    </source>
</evidence>
<name>A0A0D1XWR4_9PEZI</name>
<dbReference type="VEuPathDB" id="FungiDB:PV09_02097"/>
<evidence type="ECO:0000259" key="8">
    <source>
        <dbReference type="Pfam" id="PF14609"/>
    </source>
</evidence>
<feature type="compositionally biased region" description="Basic and acidic residues" evidence="6">
    <location>
        <begin position="820"/>
        <end position="836"/>
    </location>
</feature>
<comment type="similarity">
    <text evidence="1 5">Belongs to the TUBGCP family.</text>
</comment>
<dbReference type="PANTHER" id="PTHR19302">
    <property type="entry name" value="GAMMA TUBULIN COMPLEX PROTEIN"/>
    <property type="match status" value="1"/>
</dbReference>
<dbReference type="AlphaFoldDB" id="A0A0D1XWR4"/>
<dbReference type="InterPro" id="IPR041470">
    <property type="entry name" value="GCP_N"/>
</dbReference>
<evidence type="ECO:0000313" key="10">
    <source>
        <dbReference type="EMBL" id="KIW07241.1"/>
    </source>
</evidence>
<dbReference type="GO" id="GO:0000278">
    <property type="term" value="P:mitotic cell cycle"/>
    <property type="evidence" value="ECO:0007669"/>
    <property type="project" value="TreeGrafter"/>
</dbReference>
<evidence type="ECO:0000256" key="3">
    <source>
        <dbReference type="ARBA" id="ARBA00022701"/>
    </source>
</evidence>
<dbReference type="PANTHER" id="PTHR19302:SF33">
    <property type="entry name" value="GAMMA-TUBULIN COMPLEX COMPONENT 5"/>
    <property type="match status" value="1"/>
</dbReference>
<dbReference type="GeneID" id="27310070"/>
<dbReference type="RefSeq" id="XP_016217110.1">
    <property type="nucleotide sequence ID" value="XM_016355094.1"/>
</dbReference>
<dbReference type="GO" id="GO:0000922">
    <property type="term" value="C:spindle pole"/>
    <property type="evidence" value="ECO:0007669"/>
    <property type="project" value="InterPro"/>
</dbReference>
<feature type="compositionally biased region" description="Basic residues" evidence="6">
    <location>
        <begin position="780"/>
        <end position="791"/>
    </location>
</feature>
<dbReference type="GO" id="GO:0005816">
    <property type="term" value="C:spindle pole body"/>
    <property type="evidence" value="ECO:0007669"/>
    <property type="project" value="UniProtKB-ARBA"/>
</dbReference>
<sequence>MAQTSRINAILGDLVDSFAQLAGDNNPRNLKQSKDLANKQVKAHQYVRTNQFEVESSICGLIEKFSIVNRDDLAEALTKRLDELRTKSKSKWMPELLSLLLNLSDRPDQKSTLEALELLKPPSPPPSPVTWEELDAEEPLTGEVWQDESYSSASDDEVELTKKSNLYVETKATLEEAVTDDILPTITENIPTDDFNKLQAVQFWTQADLGSSQPQRLTELQIIREVLHMLHGLPTSIFAIDEQNTLVYHAANISILQISLSGLNDVLQSFANIGSDLLRLRSWTRKGQKVPLLQAFNHAVSQQLRDFDQKIADIETRFVNPHSAVVISLLKVHREVECFSRPISAISALASSVPEHGGGFICLELLYDQICLLQAAGDDECSRELGHVFFACLNVYLRPISQWMEQGVALDNDESFFISVIDKGSPASTLWHDRYSLRKTNDGELHAPKFLCPSAKKILNAGKSIVFLQHLGKDLRQTTDELTPAPELTYESVVGCSSAVPGLLPFSEQFSTSFVQWIGSKYGPASSILRQQLLASQGLLQYIDTLEHVYFSKDGVLFQTFADELFKRIDGRGRDWSDKFLLSELARRTFSPALGLAKPSNLSVRIAQLNHSAQSVKILSSVLVDLTLPWAIQNIIQRSSIPTYQAVLCLLLQIYRAKALLRTDSYNIRTCGGRSRARLAIGIRQKLMWFANTMHSYVTETVAQTATQELRQKLADVEDIDGMCDVHDRFVARLELGCLLAKNLAPIYDSMISMLDLAVAYCGMQNTSMESSGLPERQFRVHSRRGRTRRRADRDSDEDDEDDDDDDDDAEDSSILDAEGTEKSSNGEETRNKGEQTESYAQRLQTLHDQFSRLLNFTVAGLRGVGRAGGEPAWEMLADSLAGGTNKRGRRYIYD</sequence>
<evidence type="ECO:0000256" key="1">
    <source>
        <dbReference type="ARBA" id="ARBA00010337"/>
    </source>
</evidence>
<evidence type="ECO:0000256" key="6">
    <source>
        <dbReference type="SAM" id="MobiDB-lite"/>
    </source>
</evidence>
<feature type="domain" description="Gamma-Tubulin ring complex non-core subunit mod21 N-terminal" evidence="8">
    <location>
        <begin position="67"/>
        <end position="156"/>
    </location>
</feature>
<dbReference type="OrthoDB" id="66546at2759"/>
<dbReference type="InterPro" id="IPR040457">
    <property type="entry name" value="GCP_C"/>
</dbReference>
<dbReference type="Proteomes" id="UP000053259">
    <property type="component" value="Unassembled WGS sequence"/>
</dbReference>
<dbReference type="EMBL" id="KN847533">
    <property type="protein sequence ID" value="KIW07241.1"/>
    <property type="molecule type" value="Genomic_DNA"/>
</dbReference>
<dbReference type="GO" id="GO:0051011">
    <property type="term" value="F:microtubule minus-end binding"/>
    <property type="evidence" value="ECO:0007669"/>
    <property type="project" value="TreeGrafter"/>
</dbReference>
<dbReference type="InterPro" id="IPR059169">
    <property type="entry name" value="GCP5_N_ext"/>
</dbReference>
<keyword evidence="4 5" id="KW-0206">Cytoskeleton</keyword>
<evidence type="ECO:0000256" key="4">
    <source>
        <dbReference type="ARBA" id="ARBA00023212"/>
    </source>
</evidence>
<evidence type="ECO:0000259" key="9">
    <source>
        <dbReference type="Pfam" id="PF17681"/>
    </source>
</evidence>
<protein>
    <recommendedName>
        <fullName evidence="5">Spindle pole body component</fullName>
    </recommendedName>
</protein>
<dbReference type="InterPro" id="IPR042241">
    <property type="entry name" value="GCP_C_sf"/>
</dbReference>
<dbReference type="GO" id="GO:0051321">
    <property type="term" value="P:meiotic cell cycle"/>
    <property type="evidence" value="ECO:0007669"/>
    <property type="project" value="TreeGrafter"/>
</dbReference>
<dbReference type="CDD" id="cd22572">
    <property type="entry name" value="GCP5_NTD"/>
    <property type="match status" value="1"/>
</dbReference>
<dbReference type="Pfam" id="PF17681">
    <property type="entry name" value="GCP_N_terminal"/>
    <property type="match status" value="1"/>
</dbReference>
<feature type="region of interest" description="Disordered" evidence="6">
    <location>
        <begin position="769"/>
        <end position="838"/>
    </location>
</feature>
<dbReference type="InterPro" id="IPR007259">
    <property type="entry name" value="GCP"/>
</dbReference>
<organism evidence="10 11">
    <name type="scientific">Verruconis gallopava</name>
    <dbReference type="NCBI Taxonomy" id="253628"/>
    <lineage>
        <taxon>Eukaryota</taxon>
        <taxon>Fungi</taxon>
        <taxon>Dikarya</taxon>
        <taxon>Ascomycota</taxon>
        <taxon>Pezizomycotina</taxon>
        <taxon>Dothideomycetes</taxon>
        <taxon>Pleosporomycetidae</taxon>
        <taxon>Venturiales</taxon>
        <taxon>Sympoventuriaceae</taxon>
        <taxon>Verruconis</taxon>
    </lineage>
</organism>
<comment type="subcellular location">
    <subcellularLocation>
        <location evidence="5">Cytoplasm</location>
        <location evidence="5">Cytoskeleton</location>
        <location evidence="5">Microtubule organizing center</location>
    </subcellularLocation>
</comment>
<dbReference type="GO" id="GO:0043015">
    <property type="term" value="F:gamma-tubulin binding"/>
    <property type="evidence" value="ECO:0007669"/>
    <property type="project" value="InterPro"/>
</dbReference>
<dbReference type="Pfam" id="PF04130">
    <property type="entry name" value="GCP_C_terminal"/>
    <property type="match status" value="1"/>
</dbReference>
<evidence type="ECO:0000313" key="11">
    <source>
        <dbReference type="Proteomes" id="UP000053259"/>
    </source>
</evidence>
<dbReference type="InParanoid" id="A0A0D1XWR4"/>
<proteinExistence type="inferred from homology"/>
<dbReference type="GO" id="GO:0031122">
    <property type="term" value="P:cytoplasmic microtubule organization"/>
    <property type="evidence" value="ECO:0007669"/>
    <property type="project" value="TreeGrafter"/>
</dbReference>
<feature type="domain" description="Gamma tubulin complex component protein N-terminal" evidence="9">
    <location>
        <begin position="223"/>
        <end position="533"/>
    </location>
</feature>
<evidence type="ECO:0000256" key="5">
    <source>
        <dbReference type="RuleBase" id="RU363050"/>
    </source>
</evidence>
<dbReference type="GO" id="GO:0005874">
    <property type="term" value="C:microtubule"/>
    <property type="evidence" value="ECO:0007669"/>
    <property type="project" value="UniProtKB-KW"/>
</dbReference>
<feature type="compositionally biased region" description="Acidic residues" evidence="6">
    <location>
        <begin position="795"/>
        <end position="814"/>
    </location>
</feature>